<sequence length="291" mass="30362">MTKATYLFAPLLLAVAVSAQAPAGSGTTTALSTTASTTTTGTGTSTSTIQSSPAAQTPATSQFNNNIFSTAQNSLQTMRHFAQAKPAFGGVSASCQEAINGQDISPECVRDTEVNPTDNDFAKMCNAPTNGNGDRRCSPDQVNRALDTLESRCGKELNEKNAEVLNYYTRWQTYTLNYDIICSKTSSGAYCLTGAQPNANDAQCVRDQVGRIQAWKPPRQDKYVQDSASTLRAAAADAAKQNNIPTSQTTATPTKGANSKSSASSFTAAHAGSVFSTAAGVIAAAMAVALL</sequence>
<gene>
    <name evidence="3" type="ORF">THASP1DRAFT_23009</name>
</gene>
<feature type="compositionally biased region" description="Low complexity" evidence="1">
    <location>
        <begin position="25"/>
        <end position="48"/>
    </location>
</feature>
<name>A0A4P9XSJ6_9FUNG</name>
<dbReference type="AlphaFoldDB" id="A0A4P9XSJ6"/>
<accession>A0A4P9XSJ6</accession>
<keyword evidence="4" id="KW-1185">Reference proteome</keyword>
<feature type="compositionally biased region" description="Polar residues" evidence="1">
    <location>
        <begin position="49"/>
        <end position="60"/>
    </location>
</feature>
<reference evidence="4" key="1">
    <citation type="journal article" date="2018" name="Nat. Microbiol.">
        <title>Leveraging single-cell genomics to expand the fungal tree of life.</title>
        <authorList>
            <person name="Ahrendt S.R."/>
            <person name="Quandt C.A."/>
            <person name="Ciobanu D."/>
            <person name="Clum A."/>
            <person name="Salamov A."/>
            <person name="Andreopoulos B."/>
            <person name="Cheng J.F."/>
            <person name="Woyke T."/>
            <person name="Pelin A."/>
            <person name="Henrissat B."/>
            <person name="Reynolds N.K."/>
            <person name="Benny G.L."/>
            <person name="Smith M.E."/>
            <person name="James T.Y."/>
            <person name="Grigoriev I.V."/>
        </authorList>
    </citation>
    <scope>NUCLEOTIDE SEQUENCE [LARGE SCALE GENOMIC DNA]</scope>
    <source>
        <strain evidence="4">RSA 1356</strain>
    </source>
</reference>
<organism evidence="3 4">
    <name type="scientific">Thamnocephalis sphaerospora</name>
    <dbReference type="NCBI Taxonomy" id="78915"/>
    <lineage>
        <taxon>Eukaryota</taxon>
        <taxon>Fungi</taxon>
        <taxon>Fungi incertae sedis</taxon>
        <taxon>Zoopagomycota</taxon>
        <taxon>Zoopagomycotina</taxon>
        <taxon>Zoopagomycetes</taxon>
        <taxon>Zoopagales</taxon>
        <taxon>Sigmoideomycetaceae</taxon>
        <taxon>Thamnocephalis</taxon>
    </lineage>
</organism>
<keyword evidence="2" id="KW-0732">Signal</keyword>
<feature type="compositionally biased region" description="Polar residues" evidence="1">
    <location>
        <begin position="240"/>
        <end position="262"/>
    </location>
</feature>
<feature type="chain" id="PRO_5020835587" description="Secreted protein" evidence="2">
    <location>
        <begin position="20"/>
        <end position="291"/>
    </location>
</feature>
<evidence type="ECO:0000256" key="1">
    <source>
        <dbReference type="SAM" id="MobiDB-lite"/>
    </source>
</evidence>
<evidence type="ECO:0000256" key="2">
    <source>
        <dbReference type="SAM" id="SignalP"/>
    </source>
</evidence>
<feature type="signal peptide" evidence="2">
    <location>
        <begin position="1"/>
        <end position="19"/>
    </location>
</feature>
<dbReference type="OrthoDB" id="10615581at2759"/>
<evidence type="ECO:0000313" key="4">
    <source>
        <dbReference type="Proteomes" id="UP000271241"/>
    </source>
</evidence>
<feature type="region of interest" description="Disordered" evidence="1">
    <location>
        <begin position="234"/>
        <end position="262"/>
    </location>
</feature>
<dbReference type="EMBL" id="KZ992541">
    <property type="protein sequence ID" value="RKP09105.1"/>
    <property type="molecule type" value="Genomic_DNA"/>
</dbReference>
<proteinExistence type="predicted"/>
<dbReference type="Proteomes" id="UP000271241">
    <property type="component" value="Unassembled WGS sequence"/>
</dbReference>
<protein>
    <recommendedName>
        <fullName evidence="5">Secreted protein</fullName>
    </recommendedName>
</protein>
<evidence type="ECO:0008006" key="5">
    <source>
        <dbReference type="Google" id="ProtNLM"/>
    </source>
</evidence>
<evidence type="ECO:0000313" key="3">
    <source>
        <dbReference type="EMBL" id="RKP09105.1"/>
    </source>
</evidence>
<feature type="region of interest" description="Disordered" evidence="1">
    <location>
        <begin position="25"/>
        <end position="60"/>
    </location>
</feature>